<sequence>MEGVVKFSGRIVEMFSQKAVLAFCIDIPSKKLPISWKFFFLYWGY</sequence>
<organism evidence="1 2">
    <name type="scientific">Halobacillus halophilus (strain ATCC 35676 / DSM 2266 / JCM 20832 / KCTC 3685 / LMG 17431 / NBRC 102448 / NCIMB 2269)</name>
    <name type="common">Sporosarcina halophila</name>
    <dbReference type="NCBI Taxonomy" id="866895"/>
    <lineage>
        <taxon>Bacteria</taxon>
        <taxon>Bacillati</taxon>
        <taxon>Bacillota</taxon>
        <taxon>Bacilli</taxon>
        <taxon>Bacillales</taxon>
        <taxon>Bacillaceae</taxon>
        <taxon>Halobacillus</taxon>
    </lineage>
</organism>
<dbReference type="AlphaFoldDB" id="I0JL51"/>
<evidence type="ECO:0000313" key="2">
    <source>
        <dbReference type="Proteomes" id="UP000007397"/>
    </source>
</evidence>
<reference evidence="1 2" key="1">
    <citation type="journal article" date="2013" name="Environ. Microbiol.">
        <title>Chloride and organic osmolytes: a hybrid strategy to cope with elevated salinities by the moderately halophilic, chloride-dependent bacterium Halobacillus halophilus.</title>
        <authorList>
            <person name="Saum S.H."/>
            <person name="Pfeiffer F."/>
            <person name="Palm P."/>
            <person name="Rampp M."/>
            <person name="Schuster S.C."/>
            <person name="Muller V."/>
            <person name="Oesterhelt D."/>
        </authorList>
    </citation>
    <scope>NUCLEOTIDE SEQUENCE [LARGE SCALE GENOMIC DNA]</scope>
    <source>
        <strain evidence="2">ATCC 35676 / DSM 2266 / JCM 20832 / KCTC 3685 / LMG 17431 / NBRC 102448 / NCIMB 2269</strain>
    </source>
</reference>
<dbReference type="KEGG" id="hhd:HBHAL_2526"/>
<protein>
    <submittedName>
        <fullName evidence="1">Uncharacterized protein</fullName>
    </submittedName>
</protein>
<accession>I0JL51</accession>
<dbReference type="HOGENOM" id="CLU_3200527_0_0_9"/>
<dbReference type="Proteomes" id="UP000007397">
    <property type="component" value="Chromosome"/>
</dbReference>
<keyword evidence="2" id="KW-1185">Reference proteome</keyword>
<proteinExistence type="predicted"/>
<name>I0JL51_HALH3</name>
<dbReference type="EMBL" id="HE717023">
    <property type="protein sequence ID" value="CCG44871.1"/>
    <property type="molecule type" value="Genomic_DNA"/>
</dbReference>
<gene>
    <name evidence="1" type="ordered locus">HBHAL_2526</name>
</gene>
<evidence type="ECO:0000313" key="1">
    <source>
        <dbReference type="EMBL" id="CCG44871.1"/>
    </source>
</evidence>